<organism evidence="1 2">
    <name type="scientific">Brachyspira suanatina</name>
    <dbReference type="NCBI Taxonomy" id="381802"/>
    <lineage>
        <taxon>Bacteria</taxon>
        <taxon>Pseudomonadati</taxon>
        <taxon>Spirochaetota</taxon>
        <taxon>Spirochaetia</taxon>
        <taxon>Brachyspirales</taxon>
        <taxon>Brachyspiraceae</taxon>
        <taxon>Brachyspira</taxon>
    </lineage>
</organism>
<dbReference type="EMBL" id="CVLB01000001">
    <property type="protein sequence ID" value="CRF31374.1"/>
    <property type="molecule type" value="Genomic_DNA"/>
</dbReference>
<dbReference type="Proteomes" id="UP000043763">
    <property type="component" value="Unassembled WGS sequence"/>
</dbReference>
<name>A0A0G4K356_9SPIR</name>
<reference evidence="2" key="1">
    <citation type="submission" date="2015-04" db="EMBL/GenBank/DDBJ databases">
        <authorList>
            <person name="Mushtaq Mamoona"/>
        </authorList>
    </citation>
    <scope>NUCLEOTIDE SEQUENCE [LARGE SCALE GENOMIC DNA]</scope>
    <source>
        <strain evidence="2">AN4859/03</strain>
    </source>
</reference>
<proteinExistence type="predicted"/>
<dbReference type="RefSeq" id="WP_048593266.1">
    <property type="nucleotide sequence ID" value="NZ_CVLB01000001.1"/>
</dbReference>
<dbReference type="OrthoDB" id="306887at2"/>
<protein>
    <submittedName>
        <fullName evidence="1">Membrane protein</fullName>
    </submittedName>
</protein>
<gene>
    <name evidence="1" type="ORF">BRSU_0059</name>
</gene>
<dbReference type="AlphaFoldDB" id="A0A0G4K356"/>
<evidence type="ECO:0000313" key="1">
    <source>
        <dbReference type="EMBL" id="CRF31374.1"/>
    </source>
</evidence>
<keyword evidence="2" id="KW-1185">Reference proteome</keyword>
<sequence>MEEKSILSFIKMVSNMPLVKIDKHKYLVNTFASEYPSLLQNILEKGAYDAGVPLNIIDTKSREAINYEIAKSSAISFVSGLPGGIVGIGAVPADTAQFFAHALRIAQKLCYISGLPSFTLGDSMTDDEACLAAVYIGVMFEDKEAIFALNSIWKAIAEKSARIGFRVSSVVGYAVISSILKSIGIKIGSKSFMKSVSKAVPLIGGAVSAGFTYTSLNKMSNRLYNRIKESKYSIS</sequence>
<evidence type="ECO:0000313" key="2">
    <source>
        <dbReference type="Proteomes" id="UP000043763"/>
    </source>
</evidence>
<accession>A0A0G4K356</accession>